<dbReference type="SMART" id="SM00248">
    <property type="entry name" value="ANK"/>
    <property type="match status" value="6"/>
</dbReference>
<keyword evidence="2 3" id="KW-0040">ANK repeat</keyword>
<evidence type="ECO:0000313" key="7">
    <source>
        <dbReference type="Proteomes" id="UP000261360"/>
    </source>
</evidence>
<dbReference type="GeneTree" id="ENSGT00940000155887"/>
<dbReference type="GO" id="GO:0045944">
    <property type="term" value="P:positive regulation of transcription by RNA polymerase II"/>
    <property type="evidence" value="ECO:0007669"/>
    <property type="project" value="TreeGrafter"/>
</dbReference>
<dbReference type="Proteomes" id="UP000261360">
    <property type="component" value="Unplaced"/>
</dbReference>
<feature type="compositionally biased region" description="Basic and acidic residues" evidence="5">
    <location>
        <begin position="346"/>
        <end position="369"/>
    </location>
</feature>
<feature type="compositionally biased region" description="Low complexity" evidence="5">
    <location>
        <begin position="311"/>
        <end position="323"/>
    </location>
</feature>
<dbReference type="PROSITE" id="PS50297">
    <property type="entry name" value="ANK_REP_REGION"/>
    <property type="match status" value="5"/>
</dbReference>
<feature type="compositionally biased region" description="Low complexity" evidence="5">
    <location>
        <begin position="629"/>
        <end position="642"/>
    </location>
</feature>
<dbReference type="Pfam" id="PF12796">
    <property type="entry name" value="Ank_2"/>
    <property type="match status" value="1"/>
</dbReference>
<dbReference type="Ensembl" id="ENSSLDT00000016055.1">
    <property type="protein sequence ID" value="ENSSLDP00000015477.1"/>
    <property type="gene ID" value="ENSSLDG00000012301.1"/>
</dbReference>
<dbReference type="AlphaFoldDB" id="A0A3B4XH34"/>
<keyword evidence="1" id="KW-0677">Repeat</keyword>
<feature type="repeat" description="ANK" evidence="3">
    <location>
        <begin position="125"/>
        <end position="157"/>
    </location>
</feature>
<organism evidence="6 7">
    <name type="scientific">Seriola lalandi dorsalis</name>
    <dbReference type="NCBI Taxonomy" id="1841481"/>
    <lineage>
        <taxon>Eukaryota</taxon>
        <taxon>Metazoa</taxon>
        <taxon>Chordata</taxon>
        <taxon>Craniata</taxon>
        <taxon>Vertebrata</taxon>
        <taxon>Euteleostomi</taxon>
        <taxon>Actinopterygii</taxon>
        <taxon>Neopterygii</taxon>
        <taxon>Teleostei</taxon>
        <taxon>Neoteleostei</taxon>
        <taxon>Acanthomorphata</taxon>
        <taxon>Carangaria</taxon>
        <taxon>Carangiformes</taxon>
        <taxon>Carangidae</taxon>
        <taxon>Seriola</taxon>
    </lineage>
</organism>
<dbReference type="PANTHER" id="PTHR24193">
    <property type="entry name" value="ANKYRIN REPEAT PROTEIN"/>
    <property type="match status" value="1"/>
</dbReference>
<evidence type="ECO:0000313" key="6">
    <source>
        <dbReference type="Ensembl" id="ENSSLDP00000015477.1"/>
    </source>
</evidence>
<dbReference type="Gene3D" id="1.25.40.20">
    <property type="entry name" value="Ankyrin repeat-containing domain"/>
    <property type="match status" value="1"/>
</dbReference>
<feature type="region of interest" description="Disordered" evidence="5">
    <location>
        <begin position="278"/>
        <end position="371"/>
    </location>
</feature>
<evidence type="ECO:0000256" key="1">
    <source>
        <dbReference type="ARBA" id="ARBA00022737"/>
    </source>
</evidence>
<reference evidence="6" key="1">
    <citation type="submission" date="2025-08" db="UniProtKB">
        <authorList>
            <consortium name="Ensembl"/>
        </authorList>
    </citation>
    <scope>IDENTIFICATION</scope>
</reference>
<dbReference type="InterPro" id="IPR050663">
    <property type="entry name" value="Ankyrin-SOCS_Box"/>
</dbReference>
<feature type="coiled-coil region" evidence="4">
    <location>
        <begin position="736"/>
        <end position="763"/>
    </location>
</feature>
<evidence type="ECO:0000256" key="3">
    <source>
        <dbReference type="PROSITE-ProRule" id="PRU00023"/>
    </source>
</evidence>
<dbReference type="Pfam" id="PF13637">
    <property type="entry name" value="Ank_4"/>
    <property type="match status" value="1"/>
</dbReference>
<keyword evidence="4" id="KW-0175">Coiled coil</keyword>
<dbReference type="PROSITE" id="PS50088">
    <property type="entry name" value="ANK_REPEAT"/>
    <property type="match status" value="5"/>
</dbReference>
<accession>A0A3B4XH34</accession>
<reference evidence="6" key="2">
    <citation type="submission" date="2025-09" db="UniProtKB">
        <authorList>
            <consortium name="Ensembl"/>
        </authorList>
    </citation>
    <scope>IDENTIFICATION</scope>
</reference>
<dbReference type="SUPFAM" id="SSF48403">
    <property type="entry name" value="Ankyrin repeat"/>
    <property type="match status" value="1"/>
</dbReference>
<evidence type="ECO:0000256" key="2">
    <source>
        <dbReference type="ARBA" id="ARBA00023043"/>
    </source>
</evidence>
<proteinExistence type="predicted"/>
<keyword evidence="7" id="KW-1185">Reference proteome</keyword>
<feature type="region of interest" description="Disordered" evidence="5">
    <location>
        <begin position="584"/>
        <end position="656"/>
    </location>
</feature>
<dbReference type="PANTHER" id="PTHR24193:SF121">
    <property type="entry name" value="ADA2A-CONTAINING COMPLEX COMPONENT 3, ISOFORM D"/>
    <property type="match status" value="1"/>
</dbReference>
<dbReference type="GO" id="GO:0000976">
    <property type="term" value="F:transcription cis-regulatory region binding"/>
    <property type="evidence" value="ECO:0007669"/>
    <property type="project" value="TreeGrafter"/>
</dbReference>
<dbReference type="GO" id="GO:0005634">
    <property type="term" value="C:nucleus"/>
    <property type="evidence" value="ECO:0007669"/>
    <property type="project" value="TreeGrafter"/>
</dbReference>
<feature type="repeat" description="ANK" evidence="3">
    <location>
        <begin position="158"/>
        <end position="190"/>
    </location>
</feature>
<feature type="repeat" description="ANK" evidence="3">
    <location>
        <begin position="92"/>
        <end position="124"/>
    </location>
</feature>
<protein>
    <submittedName>
        <fullName evidence="6">Ankyrin repeat domain 6</fullName>
    </submittedName>
</protein>
<evidence type="ECO:0000256" key="4">
    <source>
        <dbReference type="SAM" id="Coils"/>
    </source>
</evidence>
<feature type="repeat" description="ANK" evidence="3">
    <location>
        <begin position="191"/>
        <end position="223"/>
    </location>
</feature>
<dbReference type="Pfam" id="PF00023">
    <property type="entry name" value="Ank"/>
    <property type="match status" value="1"/>
</dbReference>
<name>A0A3B4XH34_SERLL</name>
<feature type="coiled-coil region" evidence="4">
    <location>
        <begin position="440"/>
        <end position="467"/>
    </location>
</feature>
<sequence>MCMNVCVPAAMNEQELVHVPIPSCPGPGRQTALHRAATVGNSDAMSALIQGGCAVDLQDRVSGVESSNAFTSCAVHRMLIVSNGSVWCLFEDGNTALHEVSWHGFSQCVKLLVKAGADVHIGNKTGNTALHLACQNAHAQTARLLLLGGATPDTKNNMGDTCLHVAARYNNLTLVKILLSSLCSVIERNQGGDTALHVAAALNHKKTVQLLLEAGTDGKTRNNAGKTALDKARDNNHKDVALLLARAPQVHRFMRGRTIRKRRERLTAERRTQSFTRVEILPNKEDSSSAVEECPSSEHMESRTAVQGSPQYQYQYQQQQQQQELHQKTPAAISSCHKRRRVKKQALNEDDLRKGKKRDLLRGDDDDKGSAQNGKFYQLYTLYRDKDGNIRQAPANGCHCRPLIKKLEGQVKATQEEMRLHILTVQEQVNSRMGNMVQRNRHQIKVLNRLNQQRAAAERKNMVYRIEQRVAQDKEEALKTQAAVSQELKRWCVSHLKDMDVHAPVEAQYYKLLPSPSVEQSAADPDPESLPLLSVVSGESSTSLANYVNILPSRAAYSLESLQPEWAGRRTYFEMRVDRSPDDYENTALFPLPANHTSGPPRDSADPLSQPPGAQDGPTAAVVSLCGESFSSSSSSSQSSISDQGPRLITHQGHSYDRQHRKHLVKLMSAHRHAEIHGDTTRTLEFFIDRPTEPTFNQERKNLHAMEVTQRFFETVSAQLERWYERKIAELERQTGFRAQQDREELLQRISTLEEELQRLKTN</sequence>
<feature type="repeat" description="ANK" evidence="3">
    <location>
        <begin position="28"/>
        <end position="60"/>
    </location>
</feature>
<dbReference type="InterPro" id="IPR036770">
    <property type="entry name" value="Ankyrin_rpt-contain_sf"/>
</dbReference>
<dbReference type="InterPro" id="IPR002110">
    <property type="entry name" value="Ankyrin_rpt"/>
</dbReference>
<dbReference type="STRING" id="1841481.ENSSLDP00000015477"/>
<evidence type="ECO:0000256" key="5">
    <source>
        <dbReference type="SAM" id="MobiDB-lite"/>
    </source>
</evidence>